<keyword evidence="1" id="KW-0732">Signal</keyword>
<proteinExistence type="predicted"/>
<evidence type="ECO:0000313" key="2">
    <source>
        <dbReference type="EMBL" id="NHZ36243.1"/>
    </source>
</evidence>
<gene>
    <name evidence="2" type="ORF">F0185_21985</name>
</gene>
<feature type="signal peptide" evidence="1">
    <location>
        <begin position="1"/>
        <end position="22"/>
    </location>
</feature>
<reference evidence="2 3" key="1">
    <citation type="submission" date="2019-09" db="EMBL/GenBank/DDBJ databases">
        <title>Taxonomy of Antarctic Massilia spp.: description of Massilia rubra sp. nov., Massilia aquatica sp. nov., Massilia mucilaginosa sp. nov., Massilia frigida sp. nov. isolated from streams, lakes and regoliths.</title>
        <authorList>
            <person name="Holochova P."/>
            <person name="Sedlacek I."/>
            <person name="Kralova S."/>
            <person name="Maslanova I."/>
            <person name="Busse H.-J."/>
            <person name="Stankova E."/>
            <person name="Vrbovska V."/>
            <person name="Kovarovic V."/>
            <person name="Bartak M."/>
            <person name="Svec P."/>
            <person name="Pantucek R."/>
        </authorList>
    </citation>
    <scope>NUCLEOTIDE SEQUENCE [LARGE SCALE GENOMIC DNA]</scope>
    <source>
        <strain evidence="2 3">CCM 8692</strain>
    </source>
</reference>
<feature type="chain" id="PRO_5045539048" description="ABC-type transport auxiliary lipoprotein component domain-containing protein" evidence="1">
    <location>
        <begin position="23"/>
        <end position="233"/>
    </location>
</feature>
<evidence type="ECO:0000313" key="3">
    <source>
        <dbReference type="Proteomes" id="UP000785613"/>
    </source>
</evidence>
<keyword evidence="3" id="KW-1185">Reference proteome</keyword>
<accession>A0ABX0LU37</accession>
<organism evidence="2 3">
    <name type="scientific">Massilia rubra</name>
    <dbReference type="NCBI Taxonomy" id="2607910"/>
    <lineage>
        <taxon>Bacteria</taxon>
        <taxon>Pseudomonadati</taxon>
        <taxon>Pseudomonadota</taxon>
        <taxon>Betaproteobacteria</taxon>
        <taxon>Burkholderiales</taxon>
        <taxon>Oxalobacteraceae</taxon>
        <taxon>Telluria group</taxon>
        <taxon>Massilia</taxon>
    </lineage>
</organism>
<comment type="caution">
    <text evidence="2">The sequence shown here is derived from an EMBL/GenBank/DDBJ whole genome shotgun (WGS) entry which is preliminary data.</text>
</comment>
<dbReference type="Proteomes" id="UP000785613">
    <property type="component" value="Unassembled WGS sequence"/>
</dbReference>
<evidence type="ECO:0000256" key="1">
    <source>
        <dbReference type="SAM" id="SignalP"/>
    </source>
</evidence>
<dbReference type="EMBL" id="VUYU01000016">
    <property type="protein sequence ID" value="NHZ36243.1"/>
    <property type="molecule type" value="Genomic_DNA"/>
</dbReference>
<protein>
    <recommendedName>
        <fullName evidence="4">ABC-type transport auxiliary lipoprotein component domain-containing protein</fullName>
    </recommendedName>
</protein>
<dbReference type="RefSeq" id="WP_167228134.1">
    <property type="nucleotide sequence ID" value="NZ_VUYU01000016.1"/>
</dbReference>
<name>A0ABX0LU37_9BURK</name>
<sequence>MYVSRPILVALLGMISFLPACGKLQAVVDVAEPKVSVGLGMTASDVARDSASRVIFHEVMPNGMRSEYHEDFTHELRYVHPVRGFSISGMESIAMIIRNSVVNHIDDRPSSRMMSLDAGLAWCERTAAIIDKAGWTRDKDRTTVLYSGETQRSYPSMQAVRAAFVDTTLESPLQRVKMVSWKNEKRIISIELERKRYGDAPSGALSDEIAYMVTLSIYDDFLTPVLEATTPRP</sequence>
<evidence type="ECO:0008006" key="4">
    <source>
        <dbReference type="Google" id="ProtNLM"/>
    </source>
</evidence>